<keyword evidence="2" id="KW-1185">Reference proteome</keyword>
<dbReference type="Proteomes" id="UP001152888">
    <property type="component" value="Unassembled WGS sequence"/>
</dbReference>
<dbReference type="EMBL" id="CAKOFQ010006706">
    <property type="protein sequence ID" value="CAH1963239.1"/>
    <property type="molecule type" value="Genomic_DNA"/>
</dbReference>
<reference evidence="1" key="1">
    <citation type="submission" date="2022-03" db="EMBL/GenBank/DDBJ databases">
        <authorList>
            <person name="Sayadi A."/>
        </authorList>
    </citation>
    <scope>NUCLEOTIDE SEQUENCE</scope>
</reference>
<evidence type="ECO:0000313" key="1">
    <source>
        <dbReference type="EMBL" id="CAH1963239.1"/>
    </source>
</evidence>
<name>A0A9P0JZM3_ACAOB</name>
<gene>
    <name evidence="1" type="ORF">ACAOBT_LOCUS5099</name>
</gene>
<organism evidence="1 2">
    <name type="scientific">Acanthoscelides obtectus</name>
    <name type="common">Bean weevil</name>
    <name type="synonym">Bruchus obtectus</name>
    <dbReference type="NCBI Taxonomy" id="200917"/>
    <lineage>
        <taxon>Eukaryota</taxon>
        <taxon>Metazoa</taxon>
        <taxon>Ecdysozoa</taxon>
        <taxon>Arthropoda</taxon>
        <taxon>Hexapoda</taxon>
        <taxon>Insecta</taxon>
        <taxon>Pterygota</taxon>
        <taxon>Neoptera</taxon>
        <taxon>Endopterygota</taxon>
        <taxon>Coleoptera</taxon>
        <taxon>Polyphaga</taxon>
        <taxon>Cucujiformia</taxon>
        <taxon>Chrysomeloidea</taxon>
        <taxon>Chrysomelidae</taxon>
        <taxon>Bruchinae</taxon>
        <taxon>Bruchini</taxon>
        <taxon>Acanthoscelides</taxon>
    </lineage>
</organism>
<protein>
    <submittedName>
        <fullName evidence="1">Uncharacterized protein</fullName>
    </submittedName>
</protein>
<comment type="caution">
    <text evidence="1">The sequence shown here is derived from an EMBL/GenBank/DDBJ whole genome shotgun (WGS) entry which is preliminary data.</text>
</comment>
<proteinExistence type="predicted"/>
<sequence length="11" mass="1234">MVATQERSTVL</sequence>
<evidence type="ECO:0000313" key="2">
    <source>
        <dbReference type="Proteomes" id="UP001152888"/>
    </source>
</evidence>
<accession>A0A9P0JZM3</accession>